<keyword evidence="1" id="KW-0812">Transmembrane</keyword>
<protein>
    <submittedName>
        <fullName evidence="2">Uncharacterized protein</fullName>
    </submittedName>
</protein>
<accession>A0A0D9UWA0</accession>
<reference evidence="2 3" key="1">
    <citation type="submission" date="2012-08" db="EMBL/GenBank/DDBJ databases">
        <title>Oryza genome evolution.</title>
        <authorList>
            <person name="Wing R.A."/>
        </authorList>
    </citation>
    <scope>NUCLEOTIDE SEQUENCE</scope>
</reference>
<dbReference type="Proteomes" id="UP000032180">
    <property type="component" value="Chromosome 1"/>
</dbReference>
<evidence type="ECO:0000313" key="2">
    <source>
        <dbReference type="EnsemblPlants" id="LPERR01G01530.1"/>
    </source>
</evidence>
<keyword evidence="1" id="KW-0472">Membrane</keyword>
<dbReference type="EnsemblPlants" id="LPERR01G01530.1">
    <property type="protein sequence ID" value="LPERR01G01530.1"/>
    <property type="gene ID" value="LPERR01G01530"/>
</dbReference>
<name>A0A0D9UWA0_9ORYZ</name>
<evidence type="ECO:0000313" key="3">
    <source>
        <dbReference type="Proteomes" id="UP000032180"/>
    </source>
</evidence>
<keyword evidence="1" id="KW-1133">Transmembrane helix</keyword>
<dbReference type="HOGENOM" id="CLU_2779470_0_0_1"/>
<proteinExistence type="predicted"/>
<dbReference type="AlphaFoldDB" id="A0A0D9UWA0"/>
<organism evidence="2 3">
    <name type="scientific">Leersia perrieri</name>
    <dbReference type="NCBI Taxonomy" id="77586"/>
    <lineage>
        <taxon>Eukaryota</taxon>
        <taxon>Viridiplantae</taxon>
        <taxon>Streptophyta</taxon>
        <taxon>Embryophyta</taxon>
        <taxon>Tracheophyta</taxon>
        <taxon>Spermatophyta</taxon>
        <taxon>Magnoliopsida</taxon>
        <taxon>Liliopsida</taxon>
        <taxon>Poales</taxon>
        <taxon>Poaceae</taxon>
        <taxon>BOP clade</taxon>
        <taxon>Oryzoideae</taxon>
        <taxon>Oryzeae</taxon>
        <taxon>Oryzinae</taxon>
        <taxon>Leersia</taxon>
    </lineage>
</organism>
<sequence length="69" mass="7875">MTTDGSSYPLSHCNTALSFIVSRSIILLAVLCVWKAVEQQWIASQEFRICYWEYESSTDHPECSRTGVE</sequence>
<reference evidence="2" key="3">
    <citation type="submission" date="2015-04" db="UniProtKB">
        <authorList>
            <consortium name="EnsemblPlants"/>
        </authorList>
    </citation>
    <scope>IDENTIFICATION</scope>
</reference>
<feature type="transmembrane region" description="Helical" evidence="1">
    <location>
        <begin position="16"/>
        <end position="37"/>
    </location>
</feature>
<dbReference type="Gramene" id="LPERR01G01530.1">
    <property type="protein sequence ID" value="LPERR01G01530.1"/>
    <property type="gene ID" value="LPERR01G01530"/>
</dbReference>
<keyword evidence="3" id="KW-1185">Reference proteome</keyword>
<reference evidence="3" key="2">
    <citation type="submission" date="2013-12" db="EMBL/GenBank/DDBJ databases">
        <authorList>
            <person name="Yu Y."/>
            <person name="Lee S."/>
            <person name="de Baynast K."/>
            <person name="Wissotski M."/>
            <person name="Liu L."/>
            <person name="Talag J."/>
            <person name="Goicoechea J."/>
            <person name="Angelova A."/>
            <person name="Jetty R."/>
            <person name="Kudrna D."/>
            <person name="Golser W."/>
            <person name="Rivera L."/>
            <person name="Zhang J."/>
            <person name="Wing R."/>
        </authorList>
    </citation>
    <scope>NUCLEOTIDE SEQUENCE</scope>
</reference>
<evidence type="ECO:0000256" key="1">
    <source>
        <dbReference type="SAM" id="Phobius"/>
    </source>
</evidence>